<organism evidence="3 4">
    <name type="scientific">Desulfatitalea alkaliphila</name>
    <dbReference type="NCBI Taxonomy" id="2929485"/>
    <lineage>
        <taxon>Bacteria</taxon>
        <taxon>Pseudomonadati</taxon>
        <taxon>Thermodesulfobacteriota</taxon>
        <taxon>Desulfobacteria</taxon>
        <taxon>Desulfobacterales</taxon>
        <taxon>Desulfosarcinaceae</taxon>
        <taxon>Desulfatitalea</taxon>
    </lineage>
</organism>
<protein>
    <submittedName>
        <fullName evidence="3">Response regulator</fullName>
    </submittedName>
</protein>
<dbReference type="RefSeq" id="WP_246909234.1">
    <property type="nucleotide sequence ID" value="NZ_JALJRB010000014.1"/>
</dbReference>
<evidence type="ECO:0000313" key="4">
    <source>
        <dbReference type="Proteomes" id="UP001165427"/>
    </source>
</evidence>
<dbReference type="PROSITE" id="PS50110">
    <property type="entry name" value="RESPONSE_REGULATORY"/>
    <property type="match status" value="1"/>
</dbReference>
<dbReference type="CDD" id="cd17557">
    <property type="entry name" value="REC_Rcp-like"/>
    <property type="match status" value="1"/>
</dbReference>
<reference evidence="3" key="1">
    <citation type="submission" date="2022-04" db="EMBL/GenBank/DDBJ databases">
        <title>Desulfatitalea alkaliphila sp. nov., a novel anaerobic sulfate-reducing bacterium isolated from terrestrial mud volcano, Taman Peninsula, Russia.</title>
        <authorList>
            <person name="Khomyakova M.A."/>
            <person name="Merkel A.Y."/>
            <person name="Slobodkin A.I."/>
        </authorList>
    </citation>
    <scope>NUCLEOTIDE SEQUENCE</scope>
    <source>
        <strain evidence="3">M08but</strain>
    </source>
</reference>
<feature type="modified residue" description="4-aspartylphosphate" evidence="1">
    <location>
        <position position="69"/>
    </location>
</feature>
<gene>
    <name evidence="3" type="ORF">MRX98_12905</name>
</gene>
<dbReference type="InterPro" id="IPR011006">
    <property type="entry name" value="CheY-like_superfamily"/>
</dbReference>
<dbReference type="Pfam" id="PF00072">
    <property type="entry name" value="Response_reg"/>
    <property type="match status" value="1"/>
</dbReference>
<dbReference type="PANTHER" id="PTHR44520:SF1">
    <property type="entry name" value="TWO-COMPONENT SYSTEM REGULATORY PROTEIN"/>
    <property type="match status" value="1"/>
</dbReference>
<comment type="caution">
    <text evidence="3">The sequence shown here is derived from an EMBL/GenBank/DDBJ whole genome shotgun (WGS) entry which is preliminary data.</text>
</comment>
<keyword evidence="1" id="KW-0597">Phosphoprotein</keyword>
<dbReference type="SUPFAM" id="SSF52172">
    <property type="entry name" value="CheY-like"/>
    <property type="match status" value="1"/>
</dbReference>
<dbReference type="PANTHER" id="PTHR44520">
    <property type="entry name" value="RESPONSE REGULATOR RCP1-RELATED"/>
    <property type="match status" value="1"/>
</dbReference>
<dbReference type="EMBL" id="JALJRB010000014">
    <property type="protein sequence ID" value="MCJ8501478.1"/>
    <property type="molecule type" value="Genomic_DNA"/>
</dbReference>
<dbReference type="Proteomes" id="UP001165427">
    <property type="component" value="Unassembled WGS sequence"/>
</dbReference>
<dbReference type="InterPro" id="IPR052893">
    <property type="entry name" value="TCS_response_regulator"/>
</dbReference>
<evidence type="ECO:0000313" key="3">
    <source>
        <dbReference type="EMBL" id="MCJ8501478.1"/>
    </source>
</evidence>
<evidence type="ECO:0000259" key="2">
    <source>
        <dbReference type="PROSITE" id="PS50110"/>
    </source>
</evidence>
<accession>A0AA41UQL1</accession>
<dbReference type="GO" id="GO:0000160">
    <property type="term" value="P:phosphorelay signal transduction system"/>
    <property type="evidence" value="ECO:0007669"/>
    <property type="project" value="InterPro"/>
</dbReference>
<dbReference type="InterPro" id="IPR001789">
    <property type="entry name" value="Sig_transdc_resp-reg_receiver"/>
</dbReference>
<sequence length="151" mass="16505">MTRGKAVKILLVEDDAAHAEIVRRNLRQHRVANRIDHVADGQAALDYLFGADGQTGCIDGSPPDLILLDLRLPKVDGLEVLNRIKADPRARQIPTVVLTTSAAESDLVSAYSNGACSYLVKPLDFESFGSLMKTFGYYWLAWNAFPDGDAS</sequence>
<evidence type="ECO:0000256" key="1">
    <source>
        <dbReference type="PROSITE-ProRule" id="PRU00169"/>
    </source>
</evidence>
<dbReference type="AlphaFoldDB" id="A0AA41UQL1"/>
<keyword evidence="4" id="KW-1185">Reference proteome</keyword>
<proteinExistence type="predicted"/>
<name>A0AA41UQL1_9BACT</name>
<dbReference type="Gene3D" id="3.40.50.2300">
    <property type="match status" value="1"/>
</dbReference>
<feature type="domain" description="Response regulatory" evidence="2">
    <location>
        <begin position="8"/>
        <end position="136"/>
    </location>
</feature>
<dbReference type="SMART" id="SM00448">
    <property type="entry name" value="REC"/>
    <property type="match status" value="1"/>
</dbReference>